<dbReference type="InterPro" id="IPR050331">
    <property type="entry name" value="Zinc_finger"/>
</dbReference>
<dbReference type="InterPro" id="IPR036236">
    <property type="entry name" value="Znf_C2H2_sf"/>
</dbReference>
<evidence type="ECO:0000256" key="4">
    <source>
        <dbReference type="ARBA" id="ARBA00022771"/>
    </source>
</evidence>
<evidence type="ECO:0000256" key="1">
    <source>
        <dbReference type="ARBA" id="ARBA00004123"/>
    </source>
</evidence>
<gene>
    <name evidence="10" type="primary">LOC113427758</name>
</gene>
<dbReference type="PROSITE" id="PS00028">
    <property type="entry name" value="ZINC_FINGER_C2H2_1"/>
    <property type="match status" value="1"/>
</dbReference>
<dbReference type="FunFam" id="3.30.160.60:FF:000739">
    <property type="entry name" value="Zgc:171418 protein"/>
    <property type="match status" value="1"/>
</dbReference>
<dbReference type="RefSeq" id="XP_026546076.1">
    <property type="nucleotide sequence ID" value="XM_026690291.1"/>
</dbReference>
<evidence type="ECO:0000256" key="2">
    <source>
        <dbReference type="ARBA" id="ARBA00022723"/>
    </source>
</evidence>
<evidence type="ECO:0000256" key="6">
    <source>
        <dbReference type="ARBA" id="ARBA00023242"/>
    </source>
</evidence>
<keyword evidence="6" id="KW-0539">Nucleus</keyword>
<dbReference type="GO" id="GO:0008270">
    <property type="term" value="F:zinc ion binding"/>
    <property type="evidence" value="ECO:0007669"/>
    <property type="project" value="UniProtKB-KW"/>
</dbReference>
<keyword evidence="2" id="KW-0479">Metal-binding</keyword>
<feature type="non-terminal residue" evidence="10">
    <location>
        <position position="174"/>
    </location>
</feature>
<evidence type="ECO:0000256" key="5">
    <source>
        <dbReference type="ARBA" id="ARBA00022833"/>
    </source>
</evidence>
<comment type="subcellular location">
    <subcellularLocation>
        <location evidence="1">Nucleus</location>
    </subcellularLocation>
</comment>
<keyword evidence="3" id="KW-0677">Repeat</keyword>
<evidence type="ECO:0000313" key="9">
    <source>
        <dbReference type="Proteomes" id="UP000504612"/>
    </source>
</evidence>
<dbReference type="Gene3D" id="3.30.160.60">
    <property type="entry name" value="Classic Zinc Finger"/>
    <property type="match status" value="1"/>
</dbReference>
<dbReference type="KEGG" id="nss:113427758"/>
<evidence type="ECO:0000256" key="3">
    <source>
        <dbReference type="ARBA" id="ARBA00022737"/>
    </source>
</evidence>
<dbReference type="InterPro" id="IPR013087">
    <property type="entry name" value="Znf_C2H2_type"/>
</dbReference>
<keyword evidence="4 7" id="KW-0863">Zinc-finger</keyword>
<dbReference type="PANTHER" id="PTHR16515">
    <property type="entry name" value="PR DOMAIN ZINC FINGER PROTEIN"/>
    <property type="match status" value="1"/>
</dbReference>
<dbReference type="AlphaFoldDB" id="A0A6J1VSX1"/>
<name>A0A6J1VSX1_9SAUR</name>
<dbReference type="Pfam" id="PF00096">
    <property type="entry name" value="zf-C2H2"/>
    <property type="match status" value="1"/>
</dbReference>
<protein>
    <submittedName>
        <fullName evidence="10">Zinc finger protein 420-like</fullName>
    </submittedName>
</protein>
<sequence length="174" mass="20208">MLENHRNVISLGNNGQENQDSCELFQVINAKDGTEKFGIRMEFESHEKNQSKNWTQESSSSTDALMQDFLAQQEEIRKKYNGKSVNLFKGKVQVNEHYLTQNRREDAIRRQNGQNYNGTLILSLGNNFVTSQKVIDTKEKPYKCLECGKCFRRSSQLTIHKRIHLGVKPYKCME</sequence>
<organism evidence="9 10">
    <name type="scientific">Notechis scutatus</name>
    <name type="common">mainland tiger snake</name>
    <dbReference type="NCBI Taxonomy" id="8663"/>
    <lineage>
        <taxon>Eukaryota</taxon>
        <taxon>Metazoa</taxon>
        <taxon>Chordata</taxon>
        <taxon>Craniata</taxon>
        <taxon>Vertebrata</taxon>
        <taxon>Euteleostomi</taxon>
        <taxon>Lepidosauria</taxon>
        <taxon>Squamata</taxon>
        <taxon>Bifurcata</taxon>
        <taxon>Unidentata</taxon>
        <taxon>Episquamata</taxon>
        <taxon>Toxicofera</taxon>
        <taxon>Serpentes</taxon>
        <taxon>Colubroidea</taxon>
        <taxon>Elapidae</taxon>
        <taxon>Hydrophiinae</taxon>
        <taxon>Notechis</taxon>
    </lineage>
</organism>
<dbReference type="Proteomes" id="UP000504612">
    <property type="component" value="Unplaced"/>
</dbReference>
<evidence type="ECO:0000256" key="7">
    <source>
        <dbReference type="PROSITE-ProRule" id="PRU00042"/>
    </source>
</evidence>
<feature type="domain" description="C2H2-type" evidence="8">
    <location>
        <begin position="142"/>
        <end position="169"/>
    </location>
</feature>
<dbReference type="SUPFAM" id="SSF57667">
    <property type="entry name" value="beta-beta-alpha zinc fingers"/>
    <property type="match status" value="1"/>
</dbReference>
<evidence type="ECO:0000259" key="8">
    <source>
        <dbReference type="PROSITE" id="PS50157"/>
    </source>
</evidence>
<dbReference type="GO" id="GO:0005634">
    <property type="term" value="C:nucleus"/>
    <property type="evidence" value="ECO:0007669"/>
    <property type="project" value="UniProtKB-SubCell"/>
</dbReference>
<keyword evidence="9" id="KW-1185">Reference proteome</keyword>
<evidence type="ECO:0000313" key="10">
    <source>
        <dbReference type="RefSeq" id="XP_026546076.1"/>
    </source>
</evidence>
<accession>A0A6J1VSX1</accession>
<dbReference type="PANTHER" id="PTHR16515:SF57">
    <property type="entry name" value="ZINC FINGER PROTEIN 154-LIKE"/>
    <property type="match status" value="1"/>
</dbReference>
<reference evidence="10" key="1">
    <citation type="submission" date="2025-08" db="UniProtKB">
        <authorList>
            <consortium name="RefSeq"/>
        </authorList>
    </citation>
    <scope>IDENTIFICATION</scope>
</reference>
<dbReference type="GO" id="GO:0010468">
    <property type="term" value="P:regulation of gene expression"/>
    <property type="evidence" value="ECO:0007669"/>
    <property type="project" value="TreeGrafter"/>
</dbReference>
<dbReference type="PROSITE" id="PS50157">
    <property type="entry name" value="ZINC_FINGER_C2H2_2"/>
    <property type="match status" value="1"/>
</dbReference>
<dbReference type="SMART" id="SM00355">
    <property type="entry name" value="ZnF_C2H2"/>
    <property type="match status" value="1"/>
</dbReference>
<proteinExistence type="predicted"/>
<dbReference type="GeneID" id="113427758"/>
<keyword evidence="5" id="KW-0862">Zinc</keyword>